<proteinExistence type="predicted"/>
<keyword evidence="4" id="KW-1185">Reference proteome</keyword>
<gene>
    <name evidence="3" type="ordered locus">Thal_1143</name>
</gene>
<evidence type="ECO:0000256" key="1">
    <source>
        <dbReference type="SAM" id="SignalP"/>
    </source>
</evidence>
<organism evidence="3 4">
    <name type="scientific">Thermocrinis albus (strain DSM 14484 / JCM 11386 / HI 11/12)</name>
    <dbReference type="NCBI Taxonomy" id="638303"/>
    <lineage>
        <taxon>Bacteria</taxon>
        <taxon>Pseudomonadati</taxon>
        <taxon>Aquificota</taxon>
        <taxon>Aquificia</taxon>
        <taxon>Aquificales</taxon>
        <taxon>Aquificaceae</taxon>
        <taxon>Thermocrinis</taxon>
    </lineage>
</organism>
<feature type="domain" description="Surface-adhesin protein E-like" evidence="2">
    <location>
        <begin position="183"/>
        <end position="305"/>
    </location>
</feature>
<dbReference type="STRING" id="638303.Thal_1143"/>
<evidence type="ECO:0000259" key="2">
    <source>
        <dbReference type="Pfam" id="PF16747"/>
    </source>
</evidence>
<feature type="signal peptide" evidence="1">
    <location>
        <begin position="1"/>
        <end position="23"/>
    </location>
</feature>
<evidence type="ECO:0000313" key="4">
    <source>
        <dbReference type="Proteomes" id="UP000002043"/>
    </source>
</evidence>
<dbReference type="Proteomes" id="UP000002043">
    <property type="component" value="Chromosome"/>
</dbReference>
<name>D3SLZ5_THEAH</name>
<sequence length="311" mass="36304">MKRVFVLISLAMAILVTVGNVFAQDEPPKPPIPEPSLSPDWSLVVTDFNATLYVNTRRINHLREGIVEAWTLLVPKGEWRRNWVNTLKTFLLLQGNDPNNAEKLWYITSLDKINCKTHQYTTEKFFAYSFGKTVLYSAPSQYNAWKDIVPGSIMEEVEKLVCEKHKDEPPKPPIPEPSLGPEWKLVATNPSVTLYVNTRRINYLPEGIVEVWALFVPRGEWRKTLVNRLKKNLTFKGEDPNNAERLRYVVVLYKINCRTRQYARLEEVVYSFEKTVLYSYSSQYEKWDKIIPGSFAERIEKYVCKKHKEKK</sequence>
<feature type="domain" description="Surface-adhesin protein E-like" evidence="2">
    <location>
        <begin position="41"/>
        <end position="163"/>
    </location>
</feature>
<keyword evidence="1" id="KW-0732">Signal</keyword>
<protein>
    <recommendedName>
        <fullName evidence="2">Surface-adhesin protein E-like domain-containing protein</fullName>
    </recommendedName>
</protein>
<dbReference type="EMBL" id="CP001931">
    <property type="protein sequence ID" value="ADC89775.1"/>
    <property type="molecule type" value="Genomic_DNA"/>
</dbReference>
<feature type="chain" id="PRO_5003050568" description="Surface-adhesin protein E-like domain-containing protein" evidence="1">
    <location>
        <begin position="24"/>
        <end position="311"/>
    </location>
</feature>
<dbReference type="KEGG" id="tal:Thal_1143"/>
<dbReference type="AlphaFoldDB" id="D3SLZ5"/>
<dbReference type="InterPro" id="IPR031939">
    <property type="entry name" value="Adhesin_E-like"/>
</dbReference>
<accession>D3SLZ5</accession>
<dbReference type="HOGENOM" id="CLU_894097_0_0_0"/>
<reference evidence="4" key="1">
    <citation type="journal article" date="2010" name="Stand. Genomic Sci.">
        <title>Complete genome sequence of Thermocrinis albus type strain (HI 11/12T).</title>
        <authorList>
            <person name="Wirth R."/>
            <person name="Sikorski J."/>
            <person name="Brambilla E."/>
            <person name="Misra M."/>
            <person name="Lapidus A."/>
            <person name="Copeland A."/>
            <person name="Nolan M."/>
            <person name="Lucas S."/>
            <person name="Chen F."/>
            <person name="Tice H."/>
            <person name="Cheng J.F."/>
            <person name="Han C."/>
            <person name="Detter J.C."/>
            <person name="Tapia R."/>
            <person name="Bruce D."/>
            <person name="Goodwin L."/>
            <person name="Pitluck S."/>
            <person name="Pati A."/>
            <person name="Anderson I."/>
            <person name="Ivanova N."/>
            <person name="Mavromatis K."/>
            <person name="Mikhailova N."/>
            <person name="Chen A."/>
            <person name="Palaniappan K."/>
            <person name="Bilek Y."/>
            <person name="Hader T."/>
            <person name="Land M."/>
            <person name="Hauser L."/>
            <person name="Chang Y.J."/>
            <person name="Jeffries C.D."/>
            <person name="Tindall B.J."/>
            <person name="Rohde M."/>
            <person name="Goker M."/>
            <person name="Bristow J."/>
            <person name="Eisen J.A."/>
            <person name="Markowitz V."/>
            <person name="Hugenholtz P."/>
            <person name="Kyrpides N.C."/>
            <person name="Klenk H.P."/>
        </authorList>
    </citation>
    <scope>NUCLEOTIDE SEQUENCE [LARGE SCALE GENOMIC DNA]</scope>
    <source>
        <strain evidence="4">DSM 14484 / JCM 11386 / HI 11/12</strain>
    </source>
</reference>
<dbReference type="Pfam" id="PF16747">
    <property type="entry name" value="Adhesin_E"/>
    <property type="match status" value="2"/>
</dbReference>
<evidence type="ECO:0000313" key="3">
    <source>
        <dbReference type="EMBL" id="ADC89775.1"/>
    </source>
</evidence>